<dbReference type="InterPro" id="IPR016181">
    <property type="entry name" value="Acyl_CoA_acyltransferase"/>
</dbReference>
<evidence type="ECO:0000313" key="2">
    <source>
        <dbReference type="EMBL" id="MBB3725170.1"/>
    </source>
</evidence>
<dbReference type="GeneID" id="95387621"/>
<dbReference type="PANTHER" id="PTHR41700">
    <property type="entry name" value="GCN5-RELATED N-ACETYLTRANSFERASE"/>
    <property type="match status" value="1"/>
</dbReference>
<name>A0A7W5V526_9ACTN</name>
<dbReference type="AlphaFoldDB" id="A0A7W5V526"/>
<dbReference type="Gene3D" id="3.40.630.30">
    <property type="match status" value="1"/>
</dbReference>
<dbReference type="InterPro" id="IPR038764">
    <property type="entry name" value="GNAT_N_AcTrfase_prd"/>
</dbReference>
<protein>
    <submittedName>
        <fullName evidence="2">Putative GNAT superfamily acetyltransferase</fullName>
    </submittedName>
</protein>
<dbReference type="SUPFAM" id="SSF55729">
    <property type="entry name" value="Acyl-CoA N-acyltransferases (Nat)"/>
    <property type="match status" value="1"/>
</dbReference>
<proteinExistence type="predicted"/>
<reference evidence="2 3" key="1">
    <citation type="submission" date="2020-08" db="EMBL/GenBank/DDBJ databases">
        <title>Sequencing the genomes of 1000 actinobacteria strains.</title>
        <authorList>
            <person name="Klenk H.-P."/>
        </authorList>
    </citation>
    <scope>NUCLEOTIDE SEQUENCE [LARGE SCALE GENOMIC DNA]</scope>
    <source>
        <strain evidence="2 3">DSM 44320</strain>
    </source>
</reference>
<dbReference type="PANTHER" id="PTHR41700:SF1">
    <property type="entry name" value="N-ACETYLTRANSFERASE DOMAIN-CONTAINING PROTEIN"/>
    <property type="match status" value="1"/>
</dbReference>
<dbReference type="RefSeq" id="WP_183644155.1">
    <property type="nucleotide sequence ID" value="NZ_JACIBV010000001.1"/>
</dbReference>
<comment type="caution">
    <text evidence="2">The sequence shown here is derived from an EMBL/GenBank/DDBJ whole genome shotgun (WGS) entry which is preliminary data.</text>
</comment>
<evidence type="ECO:0000259" key="1">
    <source>
        <dbReference type="PROSITE" id="PS51186"/>
    </source>
</evidence>
<dbReference type="EMBL" id="JACIBV010000001">
    <property type="protein sequence ID" value="MBB3725170.1"/>
    <property type="molecule type" value="Genomic_DNA"/>
</dbReference>
<accession>A0A7W5V526</accession>
<dbReference type="PROSITE" id="PS51186">
    <property type="entry name" value="GNAT"/>
    <property type="match status" value="1"/>
</dbReference>
<sequence length="244" mass="26862">MIEIRELHRLEEFAEAFRLFSGIWGFEPGNQPVNPEMMRALSHAGNYVAGAYEGGLMVGASVAFFAEGAALHSHITGALTGRGIGLELKRHQRRWALDRGLDRITWTYDPLVRRNAHFNLTKLGARPEKYLPSFYGAMDDAVNKGDDSDRLLAVWRLGAPPSPFTVEGARVALREEAGRPVEGSMDARVLLVAVPEDVESLRKEDAGAAKAWRHAVRDVLGGLLNGGARVTGFHAKSYYVVERP</sequence>
<dbReference type="InterPro" id="IPR000182">
    <property type="entry name" value="GNAT_dom"/>
</dbReference>
<dbReference type="Proteomes" id="UP000579945">
    <property type="component" value="Unassembled WGS sequence"/>
</dbReference>
<evidence type="ECO:0000313" key="3">
    <source>
        <dbReference type="Proteomes" id="UP000579945"/>
    </source>
</evidence>
<dbReference type="GO" id="GO:0016747">
    <property type="term" value="F:acyltransferase activity, transferring groups other than amino-acyl groups"/>
    <property type="evidence" value="ECO:0007669"/>
    <property type="project" value="InterPro"/>
</dbReference>
<keyword evidence="3" id="KW-1185">Reference proteome</keyword>
<feature type="domain" description="N-acetyltransferase" evidence="1">
    <location>
        <begin position="2"/>
        <end position="143"/>
    </location>
</feature>
<keyword evidence="2" id="KW-0808">Transferase</keyword>
<organism evidence="2 3">
    <name type="scientific">Nonomuraea dietziae</name>
    <dbReference type="NCBI Taxonomy" id="65515"/>
    <lineage>
        <taxon>Bacteria</taxon>
        <taxon>Bacillati</taxon>
        <taxon>Actinomycetota</taxon>
        <taxon>Actinomycetes</taxon>
        <taxon>Streptosporangiales</taxon>
        <taxon>Streptosporangiaceae</taxon>
        <taxon>Nonomuraea</taxon>
    </lineage>
</organism>
<gene>
    <name evidence="2" type="ORF">FHR33_001030</name>
</gene>